<dbReference type="Proteomes" id="UP000078383">
    <property type="component" value="Unassembled WGS sequence"/>
</dbReference>
<evidence type="ECO:0000313" key="1">
    <source>
        <dbReference type="EMBL" id="CUQ82742.1"/>
    </source>
</evidence>
<organism evidence="1 2">
    <name type="scientific">[Ruminococcus] torques</name>
    <dbReference type="NCBI Taxonomy" id="33039"/>
    <lineage>
        <taxon>Bacteria</taxon>
        <taxon>Bacillati</taxon>
        <taxon>Bacillota</taxon>
        <taxon>Clostridia</taxon>
        <taxon>Lachnospirales</taxon>
        <taxon>Lachnospiraceae</taxon>
        <taxon>Mediterraneibacter</taxon>
    </lineage>
</organism>
<gene>
    <name evidence="1" type="ORF">ERS852502_00580</name>
</gene>
<evidence type="ECO:0000313" key="2">
    <source>
        <dbReference type="Proteomes" id="UP000078383"/>
    </source>
</evidence>
<proteinExistence type="predicted"/>
<dbReference type="AlphaFoldDB" id="A0A174Z9P3"/>
<sequence length="235" mass="27143">MKPELCKELLRAIQKQRCDMAICGYTEIHSCDSYSRIPEKSICESAKNIQYNFDELFYGFFLNVPWGRIFRVDNIKCLFDESMQNGEDVKFVLDYLSENPLVVGVAKALYVVHTENENSLSRFRMNALKSITKIQVNLGDFVKGNKIEADWGRLSDYCISLVWSNVVDGVNLGQFRCIEACSVIEIDDAYLKLLESLNPIKRINKITKRILLRKSKILMLLMFKLLCVIKSMRRG</sequence>
<accession>A0A174Z9P3</accession>
<dbReference type="EMBL" id="CZBX01000002">
    <property type="protein sequence ID" value="CUQ82742.1"/>
    <property type="molecule type" value="Genomic_DNA"/>
</dbReference>
<protein>
    <submittedName>
        <fullName evidence="1">Uncharacterized protein</fullName>
    </submittedName>
</protein>
<name>A0A174Z9P3_9FIRM</name>
<reference evidence="1 2" key="1">
    <citation type="submission" date="2015-09" db="EMBL/GenBank/DDBJ databases">
        <authorList>
            <consortium name="Pathogen Informatics"/>
        </authorList>
    </citation>
    <scope>NUCLEOTIDE SEQUENCE [LARGE SCALE GENOMIC DNA]</scope>
    <source>
        <strain evidence="1 2">2789STDY5834889</strain>
    </source>
</reference>